<dbReference type="EMBL" id="MFZG01000040">
    <property type="protein sequence ID" value="OGK15143.1"/>
    <property type="molecule type" value="Genomic_DNA"/>
</dbReference>
<name>A0A1F7G8A9_9BACT</name>
<accession>A0A1F7G8A9</accession>
<evidence type="ECO:0000313" key="3">
    <source>
        <dbReference type="EMBL" id="OGK15143.1"/>
    </source>
</evidence>
<sequence>MQVIPALLEKNPADFISQVQKLQPFFKSFQTDIADGIFVPNKTVQIEEIEKYLTDRRSPVSDKLLFDFHLMVKDYESEIKKLSNLAIKKLMKINKVFIHFSLSPNIEYLISKYSYFSFAPVLDPEDSVEDLVKDNDLKLIDSLQIMSVHPGYQGQSFLPNVLKKIEQLRRQDYRKNIYLDGGINRQSIPLINSLKYRPDFLCIGSYLTKTEPLEEKINWLKEKVN</sequence>
<dbReference type="SUPFAM" id="SSF51366">
    <property type="entry name" value="Ribulose-phoshate binding barrel"/>
    <property type="match status" value="1"/>
</dbReference>
<evidence type="ECO:0000256" key="2">
    <source>
        <dbReference type="ARBA" id="ARBA00023235"/>
    </source>
</evidence>
<dbReference type="Gene3D" id="3.20.20.70">
    <property type="entry name" value="Aldolase class I"/>
    <property type="match status" value="1"/>
</dbReference>
<dbReference type="GO" id="GO:0046872">
    <property type="term" value="F:metal ion binding"/>
    <property type="evidence" value="ECO:0007669"/>
    <property type="project" value="UniProtKB-KW"/>
</dbReference>
<dbReference type="PANTHER" id="PTHR11749">
    <property type="entry name" value="RIBULOSE-5-PHOSPHATE-3-EPIMERASE"/>
    <property type="match status" value="1"/>
</dbReference>
<dbReference type="InterPro" id="IPR011060">
    <property type="entry name" value="RibuloseP-bd_barrel"/>
</dbReference>
<reference evidence="3 4" key="1">
    <citation type="journal article" date="2016" name="Nat. Commun.">
        <title>Thousands of microbial genomes shed light on interconnected biogeochemical processes in an aquifer system.</title>
        <authorList>
            <person name="Anantharaman K."/>
            <person name="Brown C.T."/>
            <person name="Hug L.A."/>
            <person name="Sharon I."/>
            <person name="Castelle C.J."/>
            <person name="Probst A.J."/>
            <person name="Thomas B.C."/>
            <person name="Singh A."/>
            <person name="Wilkins M.J."/>
            <person name="Karaoz U."/>
            <person name="Brodie E.L."/>
            <person name="Williams K.H."/>
            <person name="Hubbard S.S."/>
            <person name="Banfield J.F."/>
        </authorList>
    </citation>
    <scope>NUCLEOTIDE SEQUENCE [LARGE SCALE GENOMIC DNA]</scope>
</reference>
<dbReference type="InterPro" id="IPR013785">
    <property type="entry name" value="Aldolase_TIM"/>
</dbReference>
<dbReference type="GO" id="GO:0016857">
    <property type="term" value="F:racemase and epimerase activity, acting on carbohydrates and derivatives"/>
    <property type="evidence" value="ECO:0007669"/>
    <property type="project" value="InterPro"/>
</dbReference>
<dbReference type="InterPro" id="IPR000056">
    <property type="entry name" value="Ribul_P_3_epim-like"/>
</dbReference>
<dbReference type="AlphaFoldDB" id="A0A1F7G8A9"/>
<gene>
    <name evidence="3" type="ORF">A2774_05655</name>
</gene>
<keyword evidence="2" id="KW-0413">Isomerase</keyword>
<dbReference type="PROSITE" id="PS01086">
    <property type="entry name" value="RIBUL_P_3_EPIMER_2"/>
    <property type="match status" value="1"/>
</dbReference>
<dbReference type="Proteomes" id="UP000177208">
    <property type="component" value="Unassembled WGS sequence"/>
</dbReference>
<evidence type="ECO:0000313" key="4">
    <source>
        <dbReference type="Proteomes" id="UP000177208"/>
    </source>
</evidence>
<organism evidence="3 4">
    <name type="scientific">Candidatus Roizmanbacteria bacterium RIFCSPHIGHO2_01_FULL_39_12c</name>
    <dbReference type="NCBI Taxonomy" id="1802031"/>
    <lineage>
        <taxon>Bacteria</taxon>
        <taxon>Candidatus Roizmaniibacteriota</taxon>
    </lineage>
</organism>
<dbReference type="GO" id="GO:0005975">
    <property type="term" value="P:carbohydrate metabolic process"/>
    <property type="evidence" value="ECO:0007669"/>
    <property type="project" value="InterPro"/>
</dbReference>
<proteinExistence type="predicted"/>
<evidence type="ECO:0000256" key="1">
    <source>
        <dbReference type="ARBA" id="ARBA00022723"/>
    </source>
</evidence>
<protein>
    <recommendedName>
        <fullName evidence="5">Ribulose-phosphate 3-epimerase</fullName>
    </recommendedName>
</protein>
<evidence type="ECO:0008006" key="5">
    <source>
        <dbReference type="Google" id="ProtNLM"/>
    </source>
</evidence>
<keyword evidence="1" id="KW-0479">Metal-binding</keyword>
<dbReference type="Pfam" id="PF00834">
    <property type="entry name" value="Ribul_P_3_epim"/>
    <property type="match status" value="1"/>
</dbReference>
<comment type="caution">
    <text evidence="3">The sequence shown here is derived from an EMBL/GenBank/DDBJ whole genome shotgun (WGS) entry which is preliminary data.</text>
</comment>